<evidence type="ECO:0000313" key="1">
    <source>
        <dbReference type="EMBL" id="CAG8700520.1"/>
    </source>
</evidence>
<proteinExistence type="predicted"/>
<accession>A0A9N9HQA0</accession>
<reference evidence="1" key="1">
    <citation type="submission" date="2021-06" db="EMBL/GenBank/DDBJ databases">
        <authorList>
            <person name="Kallberg Y."/>
            <person name="Tangrot J."/>
            <person name="Rosling A."/>
        </authorList>
    </citation>
    <scope>NUCLEOTIDE SEQUENCE</scope>
    <source>
        <strain evidence="1">FL966</strain>
    </source>
</reference>
<dbReference type="AlphaFoldDB" id="A0A9N9HQA0"/>
<protein>
    <submittedName>
        <fullName evidence="1">17899_t:CDS:1</fullName>
    </submittedName>
</protein>
<keyword evidence="2" id="KW-1185">Reference proteome</keyword>
<name>A0A9N9HQA0_9GLOM</name>
<evidence type="ECO:0000313" key="2">
    <source>
        <dbReference type="Proteomes" id="UP000789759"/>
    </source>
</evidence>
<dbReference type="Proteomes" id="UP000789759">
    <property type="component" value="Unassembled WGS sequence"/>
</dbReference>
<comment type="caution">
    <text evidence="1">The sequence shown here is derived from an EMBL/GenBank/DDBJ whole genome shotgun (WGS) entry which is preliminary data.</text>
</comment>
<sequence length="105" mass="11785">MHHLKKIIALPNNKDEDYYVELLYGELDMTASQSLSINMHSDDKIVDLAAHANQALNISHGCIQKYKNISVNSQQNSDLWFKKLLGCSKGNYFTFGIVGPSIQEA</sequence>
<dbReference type="EMBL" id="CAJVQA010010762">
    <property type="protein sequence ID" value="CAG8700520.1"/>
    <property type="molecule type" value="Genomic_DNA"/>
</dbReference>
<gene>
    <name evidence="1" type="ORF">CPELLU_LOCUS11799</name>
</gene>
<organism evidence="1 2">
    <name type="scientific">Cetraspora pellucida</name>
    <dbReference type="NCBI Taxonomy" id="1433469"/>
    <lineage>
        <taxon>Eukaryota</taxon>
        <taxon>Fungi</taxon>
        <taxon>Fungi incertae sedis</taxon>
        <taxon>Mucoromycota</taxon>
        <taxon>Glomeromycotina</taxon>
        <taxon>Glomeromycetes</taxon>
        <taxon>Diversisporales</taxon>
        <taxon>Gigasporaceae</taxon>
        <taxon>Cetraspora</taxon>
    </lineage>
</organism>